<dbReference type="GO" id="GO:0019172">
    <property type="term" value="F:glyoxalase III activity"/>
    <property type="evidence" value="ECO:0007669"/>
    <property type="project" value="UniProtKB-EC"/>
</dbReference>
<dbReference type="GO" id="GO:0031669">
    <property type="term" value="P:cellular response to nutrient levels"/>
    <property type="evidence" value="ECO:0007669"/>
    <property type="project" value="UniProtKB-ARBA"/>
</dbReference>
<dbReference type="InterPro" id="IPR050325">
    <property type="entry name" value="Prot/Nucl_acid_deglycase"/>
</dbReference>
<evidence type="ECO:0000313" key="8">
    <source>
        <dbReference type="EMBL" id="CDO93431.1"/>
    </source>
</evidence>
<dbReference type="EMBL" id="CCBQ010000025">
    <property type="protein sequence ID" value="CDO93431.1"/>
    <property type="molecule type" value="Genomic_DNA"/>
</dbReference>
<comment type="function">
    <text evidence="7">Catalyzes the conversion of methylglyoxal (MG) to D-lactate in a single glutathione (GSH)-independent step. May play a role in detoxifying endogenously produced glyoxals. Involved in protection against reactive oxygen species (ROS). Important for viability in stationary phase. May negatively regulate TORC1 in response to nutrient limitation.</text>
</comment>
<dbReference type="FunFam" id="3.40.50.880:FF:000051">
    <property type="entry name" value="Glutathione-independent glyoxalase HSP31"/>
    <property type="match status" value="1"/>
</dbReference>
<name>A0A0A8L3F8_9SACH</name>
<evidence type="ECO:0000256" key="3">
    <source>
        <dbReference type="ARBA" id="ARBA00023016"/>
    </source>
</evidence>
<dbReference type="Gene3D" id="3.40.50.880">
    <property type="match status" value="1"/>
</dbReference>
<dbReference type="OrthoDB" id="543156at2759"/>
<evidence type="ECO:0000313" key="9">
    <source>
        <dbReference type="Proteomes" id="UP000031516"/>
    </source>
</evidence>
<evidence type="ECO:0000256" key="5">
    <source>
        <dbReference type="ARBA" id="ARBA00038493"/>
    </source>
</evidence>
<dbReference type="SUPFAM" id="SSF52317">
    <property type="entry name" value="Class I glutamine amidotransferase-like"/>
    <property type="match status" value="1"/>
</dbReference>
<evidence type="ECO:0000256" key="7">
    <source>
        <dbReference type="ARBA" id="ARBA00059996"/>
    </source>
</evidence>
<evidence type="ECO:0000256" key="4">
    <source>
        <dbReference type="ARBA" id="ARBA00023239"/>
    </source>
</evidence>
<dbReference type="AlphaFoldDB" id="A0A0A8L3F8"/>
<proteinExistence type="inferred from homology"/>
<reference evidence="8 9" key="1">
    <citation type="submission" date="2014-03" db="EMBL/GenBank/DDBJ databases">
        <title>The genome of Kluyveromyces dobzhanskii.</title>
        <authorList>
            <person name="Nystedt B."/>
            <person name="Astrom S."/>
        </authorList>
    </citation>
    <scope>NUCLEOTIDE SEQUENCE [LARGE SCALE GENOMIC DNA]</scope>
    <source>
        <strain evidence="8 9">CBS 2104</strain>
    </source>
</reference>
<organism evidence="8 9">
    <name type="scientific">Kluyveromyces dobzhanskii CBS 2104</name>
    <dbReference type="NCBI Taxonomy" id="1427455"/>
    <lineage>
        <taxon>Eukaryota</taxon>
        <taxon>Fungi</taxon>
        <taxon>Dikarya</taxon>
        <taxon>Ascomycota</taxon>
        <taxon>Saccharomycotina</taxon>
        <taxon>Saccharomycetes</taxon>
        <taxon>Saccharomycetales</taxon>
        <taxon>Saccharomycetaceae</taxon>
        <taxon>Kluyveromyces</taxon>
    </lineage>
</organism>
<dbReference type="InterPro" id="IPR029062">
    <property type="entry name" value="Class_I_gatase-like"/>
</dbReference>
<sequence length="237" mass="25394">MSKVLIALTSYNDKFYSDGSKTGVFVVEALHPFNYYKSEGYEVDFVSENGKFGFDEHSLIPDFLSGQDKVDFEDKNSAFNKALAKTKSASEVDSSEYQIFFASAGHGTLFDYPKAKGLQKIASQIYAKNGVVAAVCHGPAIFDGLVDSATGKPLIEGKVITGFTDVGEEILGVASIMKDAKVASVEDVAKKYNAKYIAPIGPWDDFSIADGRLVTGVNPASATSTAKRTVQVLKAGN</sequence>
<comment type="caution">
    <text evidence="8">The sequence shown here is derived from an EMBL/GenBank/DDBJ whole genome shotgun (WGS) entry which is preliminary data.</text>
</comment>
<dbReference type="EC" id="4.2.1.130" evidence="2"/>
<dbReference type="GO" id="GO:0019243">
    <property type="term" value="P:methylglyoxal catabolic process to D-lactate via S-lactoyl-glutathione"/>
    <property type="evidence" value="ECO:0007669"/>
    <property type="project" value="TreeGrafter"/>
</dbReference>
<evidence type="ECO:0000256" key="2">
    <source>
        <dbReference type="ARBA" id="ARBA00013134"/>
    </source>
</evidence>
<dbReference type="CDD" id="cd03147">
    <property type="entry name" value="GATase1_Ydr533c_like"/>
    <property type="match status" value="1"/>
</dbReference>
<dbReference type="GO" id="GO:0000932">
    <property type="term" value="C:P-body"/>
    <property type="evidence" value="ECO:0007669"/>
    <property type="project" value="UniProtKB-SubCell"/>
</dbReference>
<comment type="similarity">
    <text evidence="5">Belongs to the peptidase C56 family. HSP31-like subfamily.</text>
</comment>
<gene>
    <name evidence="8" type="ORF">KLDO_g1728</name>
</gene>
<accession>A0A0A8L3F8</accession>
<evidence type="ECO:0000256" key="6">
    <source>
        <dbReference type="ARBA" id="ARBA00048082"/>
    </source>
</evidence>
<comment type="subcellular location">
    <subcellularLocation>
        <location evidence="1">Cytoplasm</location>
        <location evidence="1">P-body</location>
    </subcellularLocation>
</comment>
<keyword evidence="4" id="KW-0456">Lyase</keyword>
<dbReference type="PANTHER" id="PTHR48094">
    <property type="entry name" value="PROTEIN/NUCLEIC ACID DEGLYCASE DJ-1-RELATED"/>
    <property type="match status" value="1"/>
</dbReference>
<keyword evidence="3" id="KW-0346">Stress response</keyword>
<dbReference type="PANTHER" id="PTHR48094:SF11">
    <property type="entry name" value="GLUTATHIONE-INDEPENDENT GLYOXALASE HSP31-RELATED"/>
    <property type="match status" value="1"/>
</dbReference>
<dbReference type="Proteomes" id="UP000031516">
    <property type="component" value="Unassembled WGS sequence"/>
</dbReference>
<keyword evidence="9" id="KW-1185">Reference proteome</keyword>
<comment type="catalytic activity">
    <reaction evidence="6">
        <text>methylglyoxal + H2O = (R)-lactate + H(+)</text>
        <dbReference type="Rhea" id="RHEA:27754"/>
        <dbReference type="ChEBI" id="CHEBI:15377"/>
        <dbReference type="ChEBI" id="CHEBI:15378"/>
        <dbReference type="ChEBI" id="CHEBI:16004"/>
        <dbReference type="ChEBI" id="CHEBI:17158"/>
        <dbReference type="EC" id="4.2.1.130"/>
    </reaction>
</comment>
<evidence type="ECO:0000256" key="1">
    <source>
        <dbReference type="ARBA" id="ARBA00004201"/>
    </source>
</evidence>
<protein>
    <recommendedName>
        <fullName evidence="2">D-lactate dehydratase</fullName>
        <ecNumber evidence="2">4.2.1.130</ecNumber>
    </recommendedName>
</protein>